<feature type="compositionally biased region" description="Basic and acidic residues" evidence="4">
    <location>
        <begin position="1349"/>
        <end position="1362"/>
    </location>
</feature>
<feature type="region of interest" description="Disordered" evidence="4">
    <location>
        <begin position="2503"/>
        <end position="2522"/>
    </location>
</feature>
<dbReference type="SMART" id="SM00013">
    <property type="entry name" value="LRRNT"/>
    <property type="match status" value="1"/>
</dbReference>
<evidence type="ECO:0000256" key="1">
    <source>
        <dbReference type="ARBA" id="ARBA00022614"/>
    </source>
</evidence>
<feature type="compositionally biased region" description="Low complexity" evidence="4">
    <location>
        <begin position="951"/>
        <end position="961"/>
    </location>
</feature>
<feature type="region of interest" description="Disordered" evidence="4">
    <location>
        <begin position="2393"/>
        <end position="2433"/>
    </location>
</feature>
<feature type="compositionally biased region" description="Basic and acidic residues" evidence="4">
    <location>
        <begin position="540"/>
        <end position="556"/>
    </location>
</feature>
<dbReference type="InterPro" id="IPR039191">
    <property type="entry name" value="Nopp140-like"/>
</dbReference>
<feature type="region of interest" description="Disordered" evidence="4">
    <location>
        <begin position="2796"/>
        <end position="2818"/>
    </location>
</feature>
<feature type="compositionally biased region" description="Basic and acidic residues" evidence="4">
    <location>
        <begin position="1901"/>
        <end position="1914"/>
    </location>
</feature>
<keyword evidence="5" id="KW-0472">Membrane</keyword>
<dbReference type="InParanoid" id="A0A3Q3MG47"/>
<feature type="domain" description="LRRNT" evidence="7">
    <location>
        <begin position="28"/>
        <end position="61"/>
    </location>
</feature>
<feature type="transmembrane region" description="Helical" evidence="5">
    <location>
        <begin position="405"/>
        <end position="427"/>
    </location>
</feature>
<dbReference type="SMART" id="SM00409">
    <property type="entry name" value="IG"/>
    <property type="match status" value="1"/>
</dbReference>
<organism evidence="9 10">
    <name type="scientific">Mastacembelus armatus</name>
    <name type="common">zig-zag eel</name>
    <dbReference type="NCBI Taxonomy" id="205130"/>
    <lineage>
        <taxon>Eukaryota</taxon>
        <taxon>Metazoa</taxon>
        <taxon>Chordata</taxon>
        <taxon>Craniata</taxon>
        <taxon>Vertebrata</taxon>
        <taxon>Euteleostomi</taxon>
        <taxon>Actinopterygii</taxon>
        <taxon>Neopterygii</taxon>
        <taxon>Teleostei</taxon>
        <taxon>Neoteleostei</taxon>
        <taxon>Acanthomorphata</taxon>
        <taxon>Anabantaria</taxon>
        <taxon>Synbranchiformes</taxon>
        <taxon>Mastacembelidae</taxon>
        <taxon>Mastacembelus</taxon>
    </lineage>
</organism>
<feature type="region of interest" description="Disordered" evidence="4">
    <location>
        <begin position="2324"/>
        <end position="2362"/>
    </location>
</feature>
<feature type="compositionally biased region" description="Basic and acidic residues" evidence="4">
    <location>
        <begin position="1487"/>
        <end position="1500"/>
    </location>
</feature>
<dbReference type="CTD" id="339977"/>
<dbReference type="Pfam" id="PF13855">
    <property type="entry name" value="LRR_8"/>
    <property type="match status" value="1"/>
</dbReference>
<feature type="compositionally biased region" description="Pro residues" evidence="4">
    <location>
        <begin position="3113"/>
        <end position="3132"/>
    </location>
</feature>
<dbReference type="PANTHER" id="PTHR23216">
    <property type="entry name" value="NUCLEOLAR AND COILED-BODY PHOSPHOPROTEIN 1"/>
    <property type="match status" value="1"/>
</dbReference>
<evidence type="ECO:0000256" key="4">
    <source>
        <dbReference type="SAM" id="MobiDB-lite"/>
    </source>
</evidence>
<evidence type="ECO:0000256" key="5">
    <source>
        <dbReference type="SAM" id="Phobius"/>
    </source>
</evidence>
<feature type="region of interest" description="Disordered" evidence="4">
    <location>
        <begin position="2931"/>
        <end position="2974"/>
    </location>
</feature>
<feature type="compositionally biased region" description="Basic and acidic residues" evidence="4">
    <location>
        <begin position="1864"/>
        <end position="1875"/>
    </location>
</feature>
<dbReference type="InterPro" id="IPR013783">
    <property type="entry name" value="Ig-like_fold"/>
</dbReference>
<reference evidence="9" key="2">
    <citation type="submission" date="2025-09" db="UniProtKB">
        <authorList>
            <consortium name="Ensembl"/>
        </authorList>
    </citation>
    <scope>IDENTIFICATION</scope>
</reference>
<sequence length="3132" mass="346086">MAVARGPSLAAVLLLVSLGLHCSSPASACPESCTCQRATVLNCSSSNLFLVPQPIQDSVTELDLSNNLLNSVTLHLPHHNLRGVWLGSNTITHLSLCIGRNLGRPSVRDGRLHRSRPWSRRGCVSWAPTLQMLSVERNQLQQLPEGLEGSESLEVLQLSFNRISSLRPQDLSHLRQLKELDLRHNLITSLHPQMFQDLAQLRVLDLSFNKLTSIHPLMYHSLHNIGTDVRLGGNRWQCDCSIRSLRRRMAYDSSRGLQTWSVLCASPSILSGKDLLQLEEDDLNCFSTENKPELHRDVTVYSGSDILLSCSTQDSTWWMPSGQGSMSQSHAGLLISDVKERDTGLYVCVSEEREVVSVFNLQISKIGGARRNPRSLPRTHRQIIPQDFPNRISQERNQPAAQSDLTLAVCLSVFITFMIAFILGVLARPCIDVLWRRVTKKKSSSATDSASSIEKRQYDNQAYCSGEELGEVVTHRERRVTFSTIEDINVQYYDTIVRDDQENTNNDAVFESEADEAKDKHTAGNSRSDNALQQSAPEVNLKDGRENSDGADADCTHNMKFEPILDPAELEERGSLSSCSDSSLSDRVLHKEKMTKGERTIPRSSQLSEDSVQQNAEVVPQFFLEDRSEIPGFSSEPFADWSPHTNKINPADTDLWQENEEKFEFSDSVRSSSLSGSFNDSKQIVARTLGEKKQGDISSSSSYVSEDEPTQYTVNSDQEEEERYRGDIEKNHEISEVMKQKAIFKQQVHGSSMEFNQSDYKHDTQTSLVTQKHSFSSHSSDSDGEPMHSKVKQKTDKGQGKEELKYEYDKLSSRIVTAEGGTRDKVNLGFEQSTPIKRHLHIKTLSPASDSSSGSDSEKKHHAKKMPEKMDIAGLPFQQSLTVSPNSETWFPALDLEHIPHLERRLDIKVLSTLPDSSSSNDSENEITEHIKKSEQWATYIPRHLDIKPPSSDSSNSSSSCDSEDETSNCVKKQEQGEINMARLPIKSSQTISPDPEAPWPALNLEHVPQIKRRLDIKAPSPPPDSSSSSDSEDETTGHTEEQRPGKVDSSGHLYQESPAASHDSGTTWPLLDLEHIPGIKRRLDIKAPSLPPDSSSSSDSEDETTNCVKKQEQGEINMVRLPIKSSETISPDPEAPWPVLNLEHVPHIKRRLDIKAPSPDSDSSPSSASEDETADHTQKPRPTTVDVTKVTLQKSQAVIHDPQARWPSLDLEHISHIKRRLDIKAPSPPPDSSSSSDSEDETTNCVKKQEQGEINMARLPIKSSQTISPDPEAPWPALNLEHVPHIKRRLDIKAPSPPPDSSSSSDSEDETTGHTEEQRPGKVDSSGHLYQESPAASHDSGTTWPLLDLEHIPGIKRRLDIKAPSPPPDSSSSSDSEDETTNCVKKQEQGEINMVRLPIKSSQTISPDPEAQWPALNLEHVPHIKRRLDIKAPSPPPDSSSSSDSEDETTGHTEEQRPGKVDSSGHLYQESPAASHDSGTTWPLLDLEHIPGIKRRLDIKAPSPPPDSSSSSDSEDETTNCVKKQEQGEINMARLPIKSSQTISPDPEAPWPALNLEHVPHIKRRLDIKAPSPPPDSSSSSDSEDETTGHTEEQRPGKVDSSGHLYQESPAASHDSGTTWPLLDLEHIPGIKRRLDIKAPSPPPDSSSSSDSEDETTNCVKKQEQGEINMARLPIKSSQTISPDPEAPWPALNLEHVPHIKRRLDIKAPSPDSDSSPSSASEDETADHTQKPRPTTVDVTKVTLQKSQAVIHDPQARWPSLDLEHISHIKRRLDIKAPSPPPDSSSSSDSEDETTNCVKKQEQGEINMARLPIKSSQTISPDPEAPWPALNLEHVPHIKRRLDIKAPSPPPDSSSSSDSEDETTGHTEEQRPGKVDSSGHLYQESPAASHDSGTTWPLLDLEHIPGIKRRLDIKAPSPPPDSSSSSDSEDETTNCVKKQEQGEINMARLPIKSSQTISPDPEAPWPALNLEHVPHIKRRLDIKAPSPPPDSSSSSDSEDETTGHTEEQRPGKVDSSGHLYQESPAASHDSGTTWPLLDLEHIPGIKRRLDIKAPSPPPDSSSSSDSEDETTNCVKKQEQGEINMVRLPIKSSQTISPDPEAQWPALNLEHVPHIKRRLDIKAPSPDSDSSPSSASEDETADHTQKPRPTTVDVTKVTLQKSQAVIHDPQARWPSLDLERISHIKRRLDIKAPSPPPDSSSSSDSEDETANCVKKQEQGEINMARLPIKSSQTISPDPEAPWPALNLEHVPHIKRRLDIKAPSPPPDSSSSSDSEDETTGHTEEQRPGKVDSSGHLYQESPAASHDSGTTWPLLDLEHIPSIKRRLDIKAPSPDSDSSPSSASEDETADHTQKPRPTTVDVTKVTLQKSQAVIHDPQARWPSLDLERISHIKRRLDIKAPSPPPDSSSSSDSEDETTNCVKKQEQGETQWPAVDLDKFTCIKRRLDVKAPSPPPDLLFSGGSRDHTVEGKKKEVYEIDSGLPKINLSNVPLVKRHLDIKVCSPSTGFSSSDESDSGTTDLPLKVEGMGITNYQPGTKLSDFSGVLSVPMVRRLLNIKAPDQRADSCSSNSDKENRPSSSTVKEGQKGEQQTKLHKLSLGIPQNNSRLDIKATLSEPHSPKTNSQIQLEKYTVITDDLRDKLINDEIINTPEINQELLSRWATMNLGVSRFRKRLKITSHTHEVPSLPSSPPPDSPSPPSSIEHAGKEWNVSSQLPVVTDKEVSQKRTSQSETEEVKKKDSMWPQPSLTNIPYVKRALDIRAPVQRESSSSSNSEDKTIEHIVPDLSLGIPRIKRRLNIKAPSPEPSDSASCSESENDVTRYTVKQSINKSVTSGMTDESQISYKRLIMKTSLPSSNSFSPSGHSQTADHAEMVTESQSHTAGRQNAYFSPVKIPNMSFDIVKKSLKQSRYTTDDNLPPEIRWTGVGRHLPDLSISGLGRQQGEGLSSPQQASPAQPELPHSDSSNFSSSRSHDRIKQFREKADGTVSLSAKSLSVASSRALDESLNSTGSTNEIFKAVSEQTRERKGLSALRAMSSERQKWDKDVDHLDKKISPLFDDHGPQDDRTFNNHMSEDITPLGKRPLTSVAKRRAGDLLYGIPHYRRHDFGDIEPPQEAPPPIPETPPPDEPVGFI</sequence>
<dbReference type="PANTHER" id="PTHR23216:SF1">
    <property type="entry name" value="NUCLEOLAR AND COILED-BODY PHOSPHOPROTEIN 1"/>
    <property type="match status" value="1"/>
</dbReference>
<feature type="compositionally biased region" description="Basic and acidic residues" evidence="4">
    <location>
        <begin position="785"/>
        <end position="804"/>
    </location>
</feature>
<dbReference type="InterPro" id="IPR003591">
    <property type="entry name" value="Leu-rich_rpt_typical-subtyp"/>
</dbReference>
<feature type="region of interest" description="Disordered" evidence="4">
    <location>
        <begin position="945"/>
        <end position="1070"/>
    </location>
</feature>
<feature type="region of interest" description="Disordered" evidence="4">
    <location>
        <begin position="2680"/>
        <end position="2747"/>
    </location>
</feature>
<keyword evidence="3" id="KW-0677">Repeat</keyword>
<feature type="compositionally biased region" description="Basic and acidic residues" evidence="4">
    <location>
        <begin position="1625"/>
        <end position="1638"/>
    </location>
</feature>
<dbReference type="GeneTree" id="ENSGT00390000014817"/>
<dbReference type="Gene3D" id="3.80.10.10">
    <property type="entry name" value="Ribonuclease Inhibitor"/>
    <property type="match status" value="2"/>
</dbReference>
<feature type="compositionally biased region" description="Basic and acidic residues" evidence="4">
    <location>
        <begin position="2039"/>
        <end position="2052"/>
    </location>
</feature>
<feature type="compositionally biased region" description="Low complexity" evidence="4">
    <location>
        <begin position="1709"/>
        <end position="1721"/>
    </location>
</feature>
<evidence type="ECO:0000259" key="7">
    <source>
        <dbReference type="SMART" id="SM00013"/>
    </source>
</evidence>
<protein>
    <submittedName>
        <fullName evidence="9">Leucine rich repeat containing 66</fullName>
    </submittedName>
</protein>
<dbReference type="SMART" id="SM00369">
    <property type="entry name" value="LRR_TYP"/>
    <property type="match status" value="4"/>
</dbReference>
<dbReference type="OrthoDB" id="660555at2759"/>
<feature type="region of interest" description="Disordered" evidence="4">
    <location>
        <begin position="1083"/>
        <end position="1140"/>
    </location>
</feature>
<feature type="region of interest" description="Disordered" evidence="4">
    <location>
        <begin position="1220"/>
        <end position="1742"/>
    </location>
</feature>
<dbReference type="InterPro" id="IPR032675">
    <property type="entry name" value="LRR_dom_sf"/>
</dbReference>
<feature type="compositionally biased region" description="Low complexity" evidence="4">
    <location>
        <begin position="2852"/>
        <end position="2864"/>
    </location>
</feature>
<feature type="region of interest" description="Disordered" evidence="4">
    <location>
        <begin position="745"/>
        <end position="804"/>
    </location>
</feature>
<keyword evidence="10" id="KW-1185">Reference proteome</keyword>
<feature type="compositionally biased region" description="Basic and acidic residues" evidence="4">
    <location>
        <begin position="1312"/>
        <end position="1323"/>
    </location>
</feature>
<dbReference type="GO" id="GO:0005654">
    <property type="term" value="C:nucleoplasm"/>
    <property type="evidence" value="ECO:0007669"/>
    <property type="project" value="TreeGrafter"/>
</dbReference>
<evidence type="ECO:0000259" key="8">
    <source>
        <dbReference type="SMART" id="SM00409"/>
    </source>
</evidence>
<feature type="compositionally biased region" description="Basic and acidic residues" evidence="4">
    <location>
        <begin position="722"/>
        <end position="732"/>
    </location>
</feature>
<keyword evidence="5" id="KW-1133">Transmembrane helix</keyword>
<evidence type="ECO:0000256" key="3">
    <source>
        <dbReference type="ARBA" id="ARBA00022737"/>
    </source>
</evidence>
<accession>A0A3Q3MG47</accession>
<feature type="compositionally biased region" description="Basic and acidic residues" evidence="4">
    <location>
        <begin position="1450"/>
        <end position="1461"/>
    </location>
</feature>
<feature type="compositionally biased region" description="Polar residues" evidence="4">
    <location>
        <begin position="748"/>
        <end position="758"/>
    </location>
</feature>
<feature type="compositionally biased region" description="Pro residues" evidence="4">
    <location>
        <begin position="2687"/>
        <end position="2698"/>
    </location>
</feature>
<feature type="compositionally biased region" description="Basic and acidic residues" evidence="4">
    <location>
        <begin position="1036"/>
        <end position="1047"/>
    </location>
</feature>
<feature type="region of interest" description="Disordered" evidence="4">
    <location>
        <begin position="1772"/>
        <end position="2156"/>
    </location>
</feature>
<evidence type="ECO:0000313" key="10">
    <source>
        <dbReference type="Proteomes" id="UP000261640"/>
    </source>
</evidence>
<dbReference type="InterPro" id="IPR001611">
    <property type="entry name" value="Leu-rich_rpt"/>
</dbReference>
<feature type="compositionally biased region" description="Basic and acidic residues" evidence="4">
    <location>
        <begin position="3053"/>
        <end position="3073"/>
    </location>
</feature>
<feature type="domain" description="Immunoglobulin" evidence="8">
    <location>
        <begin position="295"/>
        <end position="364"/>
    </location>
</feature>
<feature type="compositionally biased region" description="Low complexity" evidence="4">
    <location>
        <begin position="1157"/>
        <end position="1169"/>
    </location>
</feature>
<keyword evidence="5" id="KW-0812">Transmembrane</keyword>
<feature type="region of interest" description="Disordered" evidence="4">
    <location>
        <begin position="513"/>
        <end position="556"/>
    </location>
</feature>
<feature type="compositionally biased region" description="Polar residues" evidence="4">
    <location>
        <begin position="523"/>
        <end position="537"/>
    </location>
</feature>
<evidence type="ECO:0000256" key="2">
    <source>
        <dbReference type="ARBA" id="ARBA00022729"/>
    </source>
</evidence>
<name>A0A3Q3MG47_9TELE</name>
<feature type="region of interest" description="Disordered" evidence="4">
    <location>
        <begin position="686"/>
        <end position="732"/>
    </location>
</feature>
<dbReference type="Proteomes" id="UP000261640">
    <property type="component" value="Unplaced"/>
</dbReference>
<feature type="region of interest" description="Disordered" evidence="4">
    <location>
        <begin position="837"/>
        <end position="865"/>
    </location>
</feature>
<feature type="compositionally biased region" description="Basic and acidic residues" evidence="4">
    <location>
        <begin position="2278"/>
        <end position="2289"/>
    </location>
</feature>
<dbReference type="Gene3D" id="2.60.40.10">
    <property type="entry name" value="Immunoglobulins"/>
    <property type="match status" value="1"/>
</dbReference>
<evidence type="ECO:0000256" key="6">
    <source>
        <dbReference type="SAM" id="SignalP"/>
    </source>
</evidence>
<feature type="region of interest" description="Disordered" evidence="4">
    <location>
        <begin position="2186"/>
        <end position="2312"/>
    </location>
</feature>
<dbReference type="RefSeq" id="XP_026160998.1">
    <property type="nucleotide sequence ID" value="XM_026305213.1"/>
</dbReference>
<keyword evidence="2 6" id="KW-0732">Signal</keyword>
<dbReference type="InterPro" id="IPR036179">
    <property type="entry name" value="Ig-like_dom_sf"/>
</dbReference>
<feature type="compositionally biased region" description="Low complexity" evidence="4">
    <location>
        <begin position="2330"/>
        <end position="2342"/>
    </location>
</feature>
<feature type="compositionally biased region" description="Low complexity" evidence="4">
    <location>
        <begin position="575"/>
        <end position="586"/>
    </location>
</feature>
<feature type="compositionally biased region" description="Basic and acidic residues" evidence="4">
    <location>
        <begin position="1588"/>
        <end position="1599"/>
    </location>
</feature>
<feature type="compositionally biased region" description="Low complexity" evidence="4">
    <location>
        <begin position="2123"/>
        <end position="2135"/>
    </location>
</feature>
<feature type="region of interest" description="Disordered" evidence="4">
    <location>
        <begin position="2556"/>
        <end position="2601"/>
    </location>
</feature>
<feature type="compositionally biased region" description="Polar residues" evidence="4">
    <location>
        <begin position="602"/>
        <end position="613"/>
    </location>
</feature>
<feature type="region of interest" description="Disordered" evidence="4">
    <location>
        <begin position="571"/>
        <end position="613"/>
    </location>
</feature>
<feature type="chain" id="PRO_5018726461" evidence="6">
    <location>
        <begin position="29"/>
        <end position="3132"/>
    </location>
</feature>
<feature type="signal peptide" evidence="6">
    <location>
        <begin position="1"/>
        <end position="28"/>
    </location>
</feature>
<feature type="compositionally biased region" description="Low complexity" evidence="4">
    <location>
        <begin position="2503"/>
        <end position="2519"/>
    </location>
</feature>
<dbReference type="SUPFAM" id="SSF52058">
    <property type="entry name" value="L domain-like"/>
    <property type="match status" value="1"/>
</dbReference>
<dbReference type="SUPFAM" id="SSF48726">
    <property type="entry name" value="Immunoglobulin"/>
    <property type="match status" value="1"/>
</dbReference>
<feature type="region of interest" description="Disordered" evidence="4">
    <location>
        <begin position="3103"/>
        <end position="3132"/>
    </location>
</feature>
<dbReference type="GO" id="GO:0005730">
    <property type="term" value="C:nucleolus"/>
    <property type="evidence" value="ECO:0007669"/>
    <property type="project" value="InterPro"/>
</dbReference>
<proteinExistence type="predicted"/>
<reference evidence="9" key="1">
    <citation type="submission" date="2025-08" db="UniProtKB">
        <authorList>
            <consortium name="Ensembl"/>
        </authorList>
    </citation>
    <scope>IDENTIFICATION</scope>
</reference>
<feature type="compositionally biased region" description="Polar residues" evidence="4">
    <location>
        <begin position="2943"/>
        <end position="2953"/>
    </location>
</feature>
<feature type="region of interest" description="Disordered" evidence="4">
    <location>
        <begin position="2852"/>
        <end position="2884"/>
    </location>
</feature>
<dbReference type="STRING" id="205130.ENSMAMP00000021811"/>
<feature type="compositionally biased region" description="Basic and acidic residues" evidence="4">
    <location>
        <begin position="2002"/>
        <end position="2013"/>
    </location>
</feature>
<feature type="compositionally biased region" description="Polar residues" evidence="4">
    <location>
        <begin position="2874"/>
        <end position="2884"/>
    </location>
</feature>
<dbReference type="GeneID" id="113129298"/>
<dbReference type="InterPro" id="IPR000372">
    <property type="entry name" value="LRRNT"/>
</dbReference>
<feature type="region of interest" description="Disordered" evidence="4">
    <location>
        <begin position="3053"/>
        <end position="3078"/>
    </location>
</feature>
<keyword evidence="1" id="KW-0433">Leucine-rich repeat</keyword>
<feature type="compositionally biased region" description="Basic and acidic residues" evidence="4">
    <location>
        <begin position="587"/>
        <end position="601"/>
    </location>
</feature>
<feature type="region of interest" description="Disordered" evidence="4">
    <location>
        <begin position="1152"/>
        <end position="1189"/>
    </location>
</feature>
<dbReference type="InterPro" id="IPR003599">
    <property type="entry name" value="Ig_sub"/>
</dbReference>
<evidence type="ECO:0000313" key="9">
    <source>
        <dbReference type="Ensembl" id="ENSMAMP00000021811.1"/>
    </source>
</evidence>
<dbReference type="Ensembl" id="ENSMAMT00000022363.2">
    <property type="protein sequence ID" value="ENSMAMP00000021811.1"/>
    <property type="gene ID" value="ENSMAMG00000014670.2"/>
</dbReference>